<keyword evidence="5" id="KW-1185">Reference proteome</keyword>
<gene>
    <name evidence="2" type="ORF">C1SCF055_LOCUS13357</name>
</gene>
<evidence type="ECO:0000256" key="1">
    <source>
        <dbReference type="SAM" id="MobiDB-lite"/>
    </source>
</evidence>
<feature type="compositionally biased region" description="Acidic residues" evidence="1">
    <location>
        <begin position="176"/>
        <end position="191"/>
    </location>
</feature>
<sequence>MAADLALVPGVQADDDMGVPRVRGEDGMLDQAAFGGTKRLLVANKIIAGMPDRALDLIRGGQFQGGDLVEIGANYVWLKPLVEEFQRFVPGSLVLIDILLYADRLLDGRLFPQEPKQTHVSKEASRLKKLVGALRTLYRNSDASYCPRVHELKQMLLPSPSSEARARNRAQALAESQDEGDESDQSSDVENLEAHPDDATTLALGEVSPMSDVETGGGDDSDDSSGDDGESEMSKDEEEQPPLEESQFQEQQQESSFWNGDHGPRESGEESDATDDENVDDVLPEVNPKSVPMEPDDHVVKKEPKKTKSGNKVKKASKRSKASFKRHNKAKPNKKDTEEEDDGKAPTYGDYSLAGIPKNALPQEDRAHKGKHSYSVHKAGKIIEVLLRTNDRMEEIRRPPKCMDHGLHSGWDAKRVSILAGLRMMRAPAVVALLVSLVFSLDLHHAAKDQLDHLELFAGRSALGLDIRYDKTMDITSTEGFIATLHAATRLKPGSGTLVVLLVAAALRCWTILEQPKGSLMEMHPAFQEYLGTPTLKTLLKWLFITLTEADGFGKALARLRSEYAPLLKREARKEIRASLVEYRKIKTKLSDQKKKTKERDSSKEKKAEVKEKTSEKGVREKEKGHKVNADDETTAVEKAARDAGKGKDKEKHTDESYKKKAENVDGKKRRNSEEKKEKHRKKEKKEKKLKEERKTEEEEEMDVASEEIIPVKAADKPVLALPAPSEASTSVGCSTPPSTHRFNSPTPSSTYERFEAEAAKKGIELEEYMMQVSQDSLTAAVEAKMASLVRQNQAKEDTEANEAKENTETSLVKANQAKDDTKEKGDEASEDDEEESEEEEGKGDEGQGQVNEGQGSGSSSADETSSEVSSESSDEDNGVEEEAEEILEALMDDDDDHESQESEESEEEQDKEDTEGDETPAGRKVSFEEPVPKAASTPKAALALKDAVDKQEPAILPIQEIYYYVNQGSKLMTDDITADSTTVTGVDKGNRELVEALTCEGGLLAVGALPAPDVATAEGQKNLLEAMAGSVAEAPKKKQKAPGTTTEEAVPKTFEEILDTKMEECLKKSADGRKYAVALGSLEYSGDLSKELMTFSTKLETVFQKMQELRSQGNKDERVYSKFFQILDDKFSWYQKAEAAAKGLQQGLSAKPKKGKAKAKAKSEAKAPGVNKLELGDGFSSGRRPAYESLQRSETAEMYLRMVGCGRANIAEVADMARANIADNIPSEALRCFASLGACGARESNQERDLHRWVKSLYGCGLEPYFVPMELNVPGKRTTVEVQVPMLLPHEVLHELHQAGSLQFSRSMTGYKSSQSIRDFWNHCASLKEWADHPALVSGVARDCLIPLAIHCDGAEFYSNSEYMVWSIGSCLVENDHVFDTKFVTCCLPHEAMQSNDVKDACHHLVAQVMAWSFQCATSGIGPSKGCFGEVLSGQRAKLANCELAGGWKAAYFGSKYDAKARKETNRFPRSYQHSWVCEACCAQRKHKGWNSCMTYQNFYPQAIHRMTPISTWMRNLDYKFYVFCFSLPEQIKNFQTQIKPSGRHSKN</sequence>
<dbReference type="EMBL" id="CAMXCT020001032">
    <property type="protein sequence ID" value="CAL1139346.1"/>
    <property type="molecule type" value="Genomic_DNA"/>
</dbReference>
<feature type="compositionally biased region" description="Acidic residues" evidence="1">
    <location>
        <begin position="217"/>
        <end position="242"/>
    </location>
</feature>
<evidence type="ECO:0000313" key="2">
    <source>
        <dbReference type="EMBL" id="CAI3985971.1"/>
    </source>
</evidence>
<feature type="region of interest" description="Disordered" evidence="1">
    <location>
        <begin position="723"/>
        <end position="752"/>
    </location>
</feature>
<dbReference type="EMBL" id="CAMXCT030001032">
    <property type="protein sequence ID" value="CAL4773283.1"/>
    <property type="molecule type" value="Genomic_DNA"/>
</dbReference>
<feature type="compositionally biased region" description="Low complexity" evidence="1">
    <location>
        <begin position="243"/>
        <end position="257"/>
    </location>
</feature>
<feature type="compositionally biased region" description="Low complexity" evidence="1">
    <location>
        <begin position="858"/>
        <end position="872"/>
    </location>
</feature>
<accession>A0A9P1FRY5</accession>
<feature type="compositionally biased region" description="Acidic residues" evidence="1">
    <location>
        <begin position="829"/>
        <end position="843"/>
    </location>
</feature>
<dbReference type="InterPro" id="IPR050899">
    <property type="entry name" value="DDRGK_domain-containing"/>
</dbReference>
<evidence type="ECO:0000313" key="3">
    <source>
        <dbReference type="EMBL" id="CAL1139346.1"/>
    </source>
</evidence>
<feature type="compositionally biased region" description="Basic and acidic residues" evidence="1">
    <location>
        <begin position="639"/>
        <end position="677"/>
    </location>
</feature>
<feature type="compositionally biased region" description="Polar residues" evidence="1">
    <location>
        <begin position="727"/>
        <end position="752"/>
    </location>
</feature>
<feature type="compositionally biased region" description="Basic and acidic residues" evidence="1">
    <location>
        <begin position="817"/>
        <end position="828"/>
    </location>
</feature>
<feature type="region of interest" description="Disordered" evidence="1">
    <location>
        <begin position="792"/>
        <end position="936"/>
    </location>
</feature>
<feature type="compositionally biased region" description="Basic and acidic residues" evidence="1">
    <location>
        <begin position="794"/>
        <end position="808"/>
    </location>
</feature>
<dbReference type="GO" id="GO:0044389">
    <property type="term" value="F:ubiquitin-like protein ligase binding"/>
    <property type="evidence" value="ECO:0007669"/>
    <property type="project" value="TreeGrafter"/>
</dbReference>
<comment type="caution">
    <text evidence="2">The sequence shown here is derived from an EMBL/GenBank/DDBJ whole genome shotgun (WGS) entry which is preliminary data.</text>
</comment>
<reference evidence="3" key="2">
    <citation type="submission" date="2024-04" db="EMBL/GenBank/DDBJ databases">
        <authorList>
            <person name="Chen Y."/>
            <person name="Shah S."/>
            <person name="Dougan E. K."/>
            <person name="Thang M."/>
            <person name="Chan C."/>
        </authorList>
    </citation>
    <scope>NUCLEOTIDE SEQUENCE [LARGE SCALE GENOMIC DNA]</scope>
</reference>
<feature type="region of interest" description="Disordered" evidence="1">
    <location>
        <begin position="158"/>
        <end position="357"/>
    </location>
</feature>
<evidence type="ECO:0000313" key="5">
    <source>
        <dbReference type="Proteomes" id="UP001152797"/>
    </source>
</evidence>
<protein>
    <submittedName>
        <fullName evidence="4">Nipped-B-like protein B</fullName>
    </submittedName>
</protein>
<reference evidence="2" key="1">
    <citation type="submission" date="2022-10" db="EMBL/GenBank/DDBJ databases">
        <authorList>
            <person name="Chen Y."/>
            <person name="Dougan E. K."/>
            <person name="Chan C."/>
            <person name="Rhodes N."/>
            <person name="Thang M."/>
        </authorList>
    </citation>
    <scope>NUCLEOTIDE SEQUENCE</scope>
</reference>
<feature type="compositionally biased region" description="Acidic residues" evidence="1">
    <location>
        <begin position="873"/>
        <end position="919"/>
    </location>
</feature>
<dbReference type="PANTHER" id="PTHR48176">
    <property type="entry name" value="DDRGK DOMAIN-CONTAINING PROTEIN 1"/>
    <property type="match status" value="1"/>
</dbReference>
<organism evidence="2">
    <name type="scientific">Cladocopium goreaui</name>
    <dbReference type="NCBI Taxonomy" id="2562237"/>
    <lineage>
        <taxon>Eukaryota</taxon>
        <taxon>Sar</taxon>
        <taxon>Alveolata</taxon>
        <taxon>Dinophyceae</taxon>
        <taxon>Suessiales</taxon>
        <taxon>Symbiodiniaceae</taxon>
        <taxon>Cladocopium</taxon>
    </lineage>
</organism>
<dbReference type="PANTHER" id="PTHR48176:SF1">
    <property type="entry name" value="DDRGK DOMAIN-CONTAINING PROTEIN 1"/>
    <property type="match status" value="1"/>
</dbReference>
<dbReference type="EMBL" id="CAMXCT010001032">
    <property type="protein sequence ID" value="CAI3985971.1"/>
    <property type="molecule type" value="Genomic_DNA"/>
</dbReference>
<feature type="compositionally biased region" description="Basic and acidic residues" evidence="1">
    <location>
        <begin position="687"/>
        <end position="697"/>
    </location>
</feature>
<feature type="compositionally biased region" description="Acidic residues" evidence="1">
    <location>
        <begin position="269"/>
        <end position="283"/>
    </location>
</feature>
<name>A0A9P1FRY5_9DINO</name>
<feature type="region of interest" description="Disordered" evidence="1">
    <location>
        <begin position="591"/>
        <end position="709"/>
    </location>
</feature>
<evidence type="ECO:0000313" key="4">
    <source>
        <dbReference type="EMBL" id="CAL4773283.1"/>
    </source>
</evidence>
<feature type="compositionally biased region" description="Basic residues" evidence="1">
    <location>
        <begin position="303"/>
        <end position="332"/>
    </location>
</feature>
<proteinExistence type="predicted"/>
<dbReference type="Proteomes" id="UP001152797">
    <property type="component" value="Unassembled WGS sequence"/>
</dbReference>
<feature type="compositionally biased region" description="Basic and acidic residues" evidence="1">
    <location>
        <begin position="591"/>
        <end position="630"/>
    </location>
</feature>